<dbReference type="AlphaFoldDB" id="A0AAN7ZWM0"/>
<feature type="compositionally biased region" description="Polar residues" evidence="1">
    <location>
        <begin position="337"/>
        <end position="347"/>
    </location>
</feature>
<sequence>MGKSKVKVKGALTRGKIQQLRTFEAADDFIAEINAKIPGGVKALVPLRVQPYKRSPSGMHATNKGPLRAGPAKDYLETPYQTKLLAALRDLATESYSSVEERSQCLVCAVETRRGTECAKNRFVKEIMVCDVRNAIIICLTVYRAMVNDQEDLPHDHVKIPIEVLTGGTVEKSLMDTVDDVLGGEATGVVEGEEDDQLIVEEPVHDEFVLSFEDSESEEEEDDEATQPPVPEGPVCNEQSVVQVEGVQVKEAKDAGANSGLGGVETSTPATTAPETPIQNQEASIGRSLELANGATNSPAARQTLASPTDGTSSQQDRATQTGASGIGGELRAPLNEGTSIVGSGQFESRKQDHDVANVPIALFAPAPAPANIDDQGVQPLDRSVDESSLDETMHESATNDGGNSAKAGGVQDDEVVSDKVLGTGLDHEMTDASTHGDAQDALTPAQHPRNGEQVVSPGNADAEDGTVINHPIGAIFANGGAMIDDNTDQFQQQQVIEPAAITEAGTEVADEQVESEPEDMEIDSRLAPLPQHAPTVLKFVESEPVQPYINEKTEAQLFWEHNRRAEAEGHKYFNLIGEYRVETQPGEIIAGPEDKDDEDHISKRKATRYFDPEVCSFFNVRNDYVVRSTE</sequence>
<feature type="region of interest" description="Disordered" evidence="1">
    <location>
        <begin position="253"/>
        <end position="353"/>
    </location>
</feature>
<feature type="region of interest" description="Disordered" evidence="1">
    <location>
        <begin position="212"/>
        <end position="236"/>
    </location>
</feature>
<feature type="compositionally biased region" description="Low complexity" evidence="1">
    <location>
        <begin position="265"/>
        <end position="277"/>
    </location>
</feature>
<evidence type="ECO:0000256" key="1">
    <source>
        <dbReference type="SAM" id="MobiDB-lite"/>
    </source>
</evidence>
<evidence type="ECO:0000313" key="2">
    <source>
        <dbReference type="EMBL" id="KAK5708379.1"/>
    </source>
</evidence>
<proteinExistence type="predicted"/>
<name>A0AAN7ZWM0_9PEZI</name>
<comment type="caution">
    <text evidence="2">The sequence shown here is derived from an EMBL/GenBank/DDBJ whole genome shotgun (WGS) entry which is preliminary data.</text>
</comment>
<protein>
    <submittedName>
        <fullName evidence="2">Uncharacterized protein</fullName>
    </submittedName>
</protein>
<feature type="region of interest" description="Disordered" evidence="1">
    <location>
        <begin position="367"/>
        <end position="410"/>
    </location>
</feature>
<dbReference type="Proteomes" id="UP001310594">
    <property type="component" value="Unassembled WGS sequence"/>
</dbReference>
<dbReference type="EMBL" id="JAVRQU010000001">
    <property type="protein sequence ID" value="KAK5708379.1"/>
    <property type="molecule type" value="Genomic_DNA"/>
</dbReference>
<reference evidence="2" key="1">
    <citation type="submission" date="2023-08" db="EMBL/GenBank/DDBJ databases">
        <title>Black Yeasts Isolated from many extreme environments.</title>
        <authorList>
            <person name="Coleine C."/>
            <person name="Stajich J.E."/>
            <person name="Selbmann L."/>
        </authorList>
    </citation>
    <scope>NUCLEOTIDE SEQUENCE</scope>
    <source>
        <strain evidence="2">CCFEE 5810</strain>
    </source>
</reference>
<feature type="region of interest" description="Disordered" evidence="1">
    <location>
        <begin position="428"/>
        <end position="456"/>
    </location>
</feature>
<feature type="compositionally biased region" description="Acidic residues" evidence="1">
    <location>
        <begin position="213"/>
        <end position="225"/>
    </location>
</feature>
<organism evidence="2 3">
    <name type="scientific">Elasticomyces elasticus</name>
    <dbReference type="NCBI Taxonomy" id="574655"/>
    <lineage>
        <taxon>Eukaryota</taxon>
        <taxon>Fungi</taxon>
        <taxon>Dikarya</taxon>
        <taxon>Ascomycota</taxon>
        <taxon>Pezizomycotina</taxon>
        <taxon>Dothideomycetes</taxon>
        <taxon>Dothideomycetidae</taxon>
        <taxon>Mycosphaerellales</taxon>
        <taxon>Teratosphaeriaceae</taxon>
        <taxon>Elasticomyces</taxon>
    </lineage>
</organism>
<accession>A0AAN7ZWM0</accession>
<feature type="compositionally biased region" description="Polar residues" evidence="1">
    <location>
        <begin position="294"/>
        <end position="324"/>
    </location>
</feature>
<evidence type="ECO:0000313" key="3">
    <source>
        <dbReference type="Proteomes" id="UP001310594"/>
    </source>
</evidence>
<gene>
    <name evidence="2" type="ORF">LTR97_000919</name>
</gene>